<keyword evidence="4 7" id="KW-0812">Transmembrane</keyword>
<evidence type="ECO:0000259" key="8">
    <source>
        <dbReference type="Pfam" id="PF00892"/>
    </source>
</evidence>
<feature type="transmembrane region" description="Helical" evidence="7">
    <location>
        <begin position="248"/>
        <end position="266"/>
    </location>
</feature>
<evidence type="ECO:0000256" key="3">
    <source>
        <dbReference type="ARBA" id="ARBA00022475"/>
    </source>
</evidence>
<dbReference type="Pfam" id="PF00892">
    <property type="entry name" value="EamA"/>
    <property type="match status" value="2"/>
</dbReference>
<dbReference type="RefSeq" id="WP_131015627.1">
    <property type="nucleotide sequence ID" value="NZ_SIRE01000016.1"/>
</dbReference>
<feature type="transmembrane region" description="Helical" evidence="7">
    <location>
        <begin position="42"/>
        <end position="60"/>
    </location>
</feature>
<keyword evidence="3" id="KW-1003">Cell membrane</keyword>
<reference evidence="9 10" key="1">
    <citation type="submission" date="2019-02" db="EMBL/GenBank/DDBJ databases">
        <title>Paenibacillus sp. nov., isolated from surface-sterilized tissue of Thalictrum simplex L.</title>
        <authorList>
            <person name="Tuo L."/>
        </authorList>
    </citation>
    <scope>NUCLEOTIDE SEQUENCE [LARGE SCALE GENOMIC DNA]</scope>
    <source>
        <strain evidence="9 10">N2SHLJ1</strain>
    </source>
</reference>
<evidence type="ECO:0000256" key="7">
    <source>
        <dbReference type="SAM" id="Phobius"/>
    </source>
</evidence>
<dbReference type="SUPFAM" id="SSF103481">
    <property type="entry name" value="Multidrug resistance efflux transporter EmrE"/>
    <property type="match status" value="2"/>
</dbReference>
<dbReference type="InterPro" id="IPR051258">
    <property type="entry name" value="Diverse_Substrate_Transporter"/>
</dbReference>
<feature type="transmembrane region" description="Helical" evidence="7">
    <location>
        <begin position="157"/>
        <end position="175"/>
    </location>
</feature>
<sequence length="300" mass="32059">MNAKKRLQASLLVLIGAASYGMLSTFVKLAYAQGFTASEVTASQVFFGAVVMWLICLPFWKQIRRIPFRIALKLMGSGFFTGICGVFYYYSLQTLDASFAVLLLFQFTWMGLLVDMLLGGKMPGKFQLLSVLIVLAGTLLASGVLQGGISRISPSGIGLGLLAAASYTMFIFFSGKVATEVPAVIRSAWMLTGALAIVLAMNTPQFLWNGSLPGGLWFWAILLSLFGMIIPPYMFAKGAPYLDTGVSALIGAVELPVVILCSNLLLGEHTGIVKWLGVALIFCGVGISGLKSKSKPEPAS</sequence>
<evidence type="ECO:0000256" key="4">
    <source>
        <dbReference type="ARBA" id="ARBA00022692"/>
    </source>
</evidence>
<gene>
    <name evidence="9" type="ORF">EYB31_22250</name>
</gene>
<keyword evidence="5 7" id="KW-1133">Transmembrane helix</keyword>
<feature type="transmembrane region" description="Helical" evidence="7">
    <location>
        <begin position="97"/>
        <end position="114"/>
    </location>
</feature>
<feature type="transmembrane region" description="Helical" evidence="7">
    <location>
        <begin position="216"/>
        <end position="236"/>
    </location>
</feature>
<dbReference type="PANTHER" id="PTHR42920:SF5">
    <property type="entry name" value="EAMA DOMAIN-CONTAINING PROTEIN"/>
    <property type="match status" value="1"/>
</dbReference>
<dbReference type="InterPro" id="IPR000620">
    <property type="entry name" value="EamA_dom"/>
</dbReference>
<feature type="domain" description="EamA" evidence="8">
    <location>
        <begin position="155"/>
        <end position="287"/>
    </location>
</feature>
<protein>
    <submittedName>
        <fullName evidence="9">EamA/RhaT family transporter</fullName>
    </submittedName>
</protein>
<dbReference type="InterPro" id="IPR037185">
    <property type="entry name" value="EmrE-like"/>
</dbReference>
<evidence type="ECO:0000256" key="5">
    <source>
        <dbReference type="ARBA" id="ARBA00022989"/>
    </source>
</evidence>
<evidence type="ECO:0000313" key="9">
    <source>
        <dbReference type="EMBL" id="TBL75716.1"/>
    </source>
</evidence>
<name>A0A4Q9DLA1_9BACL</name>
<feature type="domain" description="EamA" evidence="8">
    <location>
        <begin position="10"/>
        <end position="142"/>
    </location>
</feature>
<dbReference type="AlphaFoldDB" id="A0A4Q9DLA1"/>
<comment type="similarity">
    <text evidence="2">Belongs to the EamA transporter family.</text>
</comment>
<keyword evidence="10" id="KW-1185">Reference proteome</keyword>
<evidence type="ECO:0000313" key="10">
    <source>
        <dbReference type="Proteomes" id="UP000293142"/>
    </source>
</evidence>
<evidence type="ECO:0000256" key="1">
    <source>
        <dbReference type="ARBA" id="ARBA00004651"/>
    </source>
</evidence>
<evidence type="ECO:0000256" key="2">
    <source>
        <dbReference type="ARBA" id="ARBA00007362"/>
    </source>
</evidence>
<feature type="transmembrane region" description="Helical" evidence="7">
    <location>
        <begin position="72"/>
        <end position="91"/>
    </location>
</feature>
<dbReference type="GO" id="GO:0005886">
    <property type="term" value="C:plasma membrane"/>
    <property type="evidence" value="ECO:0007669"/>
    <property type="project" value="UniProtKB-SubCell"/>
</dbReference>
<dbReference type="OrthoDB" id="3180815at2"/>
<feature type="transmembrane region" description="Helical" evidence="7">
    <location>
        <begin position="272"/>
        <end position="290"/>
    </location>
</feature>
<keyword evidence="6 7" id="KW-0472">Membrane</keyword>
<organism evidence="9 10">
    <name type="scientific">Paenibacillus thalictri</name>
    <dbReference type="NCBI Taxonomy" id="2527873"/>
    <lineage>
        <taxon>Bacteria</taxon>
        <taxon>Bacillati</taxon>
        <taxon>Bacillota</taxon>
        <taxon>Bacilli</taxon>
        <taxon>Bacillales</taxon>
        <taxon>Paenibacillaceae</taxon>
        <taxon>Paenibacillus</taxon>
    </lineage>
</organism>
<proteinExistence type="inferred from homology"/>
<feature type="transmembrane region" description="Helical" evidence="7">
    <location>
        <begin position="187"/>
        <end position="204"/>
    </location>
</feature>
<dbReference type="EMBL" id="SIRE01000016">
    <property type="protein sequence ID" value="TBL75716.1"/>
    <property type="molecule type" value="Genomic_DNA"/>
</dbReference>
<dbReference type="PANTHER" id="PTHR42920">
    <property type="entry name" value="OS03G0707200 PROTEIN-RELATED"/>
    <property type="match status" value="1"/>
</dbReference>
<comment type="subcellular location">
    <subcellularLocation>
        <location evidence="1">Cell membrane</location>
        <topology evidence="1">Multi-pass membrane protein</topology>
    </subcellularLocation>
</comment>
<evidence type="ECO:0000256" key="6">
    <source>
        <dbReference type="ARBA" id="ARBA00023136"/>
    </source>
</evidence>
<comment type="caution">
    <text evidence="9">The sequence shown here is derived from an EMBL/GenBank/DDBJ whole genome shotgun (WGS) entry which is preliminary data.</text>
</comment>
<feature type="transmembrane region" description="Helical" evidence="7">
    <location>
        <begin position="126"/>
        <end position="145"/>
    </location>
</feature>
<dbReference type="Proteomes" id="UP000293142">
    <property type="component" value="Unassembled WGS sequence"/>
</dbReference>
<accession>A0A4Q9DLA1</accession>